<reference evidence="1 2" key="1">
    <citation type="journal article" date="2015" name="Genome Biol. Evol.">
        <title>Comparative Genomics of a Bacterivorous Green Alga Reveals Evolutionary Causalities and Consequences of Phago-Mixotrophic Mode of Nutrition.</title>
        <authorList>
            <person name="Burns J.A."/>
            <person name="Paasch A."/>
            <person name="Narechania A."/>
            <person name="Kim E."/>
        </authorList>
    </citation>
    <scope>NUCLEOTIDE SEQUENCE [LARGE SCALE GENOMIC DNA]</scope>
    <source>
        <strain evidence="1 2">PLY_AMNH</strain>
    </source>
</reference>
<evidence type="ECO:0000313" key="2">
    <source>
        <dbReference type="Proteomes" id="UP001190700"/>
    </source>
</evidence>
<proteinExistence type="predicted"/>
<organism evidence="1 2">
    <name type="scientific">Cymbomonas tetramitiformis</name>
    <dbReference type="NCBI Taxonomy" id="36881"/>
    <lineage>
        <taxon>Eukaryota</taxon>
        <taxon>Viridiplantae</taxon>
        <taxon>Chlorophyta</taxon>
        <taxon>Pyramimonadophyceae</taxon>
        <taxon>Pyramimonadales</taxon>
        <taxon>Pyramimonadaceae</taxon>
        <taxon>Cymbomonas</taxon>
    </lineage>
</organism>
<name>A0AAE0LBN4_9CHLO</name>
<sequence length="275" mass="30246">MTLEPLISAVACSFEPAANSFVEPADALGHYSIGEFLADLETDELGQSECEESFVGTLCGRSTGRPQQASVVLRAAACPLQMRSQRLCPRHTIGDRRGTTPLTTTLTGGLGILGHLTLKRWCLLSDRGGPVLRHLHRTAYSPPSPEHEPEEVVQPALNGNRVPARDGLYIDDNYGMDLSAPRHRPGNNNIADIFTQPLPPRAIFYENPSYYGLELQSETFDSDSGYGSAMDAKLIDGMTLVVHRQAAGAHVYFDYGDIFNGLHFMCRTLFLEFQF</sequence>
<comment type="caution">
    <text evidence="1">The sequence shown here is derived from an EMBL/GenBank/DDBJ whole genome shotgun (WGS) entry which is preliminary data.</text>
</comment>
<evidence type="ECO:0000313" key="1">
    <source>
        <dbReference type="EMBL" id="KAK3279288.1"/>
    </source>
</evidence>
<dbReference type="AlphaFoldDB" id="A0AAE0LBN4"/>
<dbReference type="Proteomes" id="UP001190700">
    <property type="component" value="Unassembled WGS sequence"/>
</dbReference>
<keyword evidence="2" id="KW-1185">Reference proteome</keyword>
<dbReference type="EMBL" id="LGRX02005033">
    <property type="protein sequence ID" value="KAK3279288.1"/>
    <property type="molecule type" value="Genomic_DNA"/>
</dbReference>
<protein>
    <submittedName>
        <fullName evidence="1">Uncharacterized protein</fullName>
    </submittedName>
</protein>
<accession>A0AAE0LBN4</accession>
<gene>
    <name evidence="1" type="ORF">CYMTET_12817</name>
</gene>